<proteinExistence type="predicted"/>
<gene>
    <name evidence="1" type="ORF">RPERSI_LOCUS11055</name>
</gene>
<evidence type="ECO:0000313" key="1">
    <source>
        <dbReference type="EMBL" id="CAG8717913.1"/>
    </source>
</evidence>
<protein>
    <submittedName>
        <fullName evidence="1">17850_t:CDS:1</fullName>
    </submittedName>
</protein>
<dbReference type="Proteomes" id="UP000789920">
    <property type="component" value="Unassembled WGS sequence"/>
</dbReference>
<dbReference type="EMBL" id="CAJVQC010022426">
    <property type="protein sequence ID" value="CAG8717913.1"/>
    <property type="molecule type" value="Genomic_DNA"/>
</dbReference>
<accession>A0ACA9PPI3</accession>
<organism evidence="1 2">
    <name type="scientific">Racocetra persica</name>
    <dbReference type="NCBI Taxonomy" id="160502"/>
    <lineage>
        <taxon>Eukaryota</taxon>
        <taxon>Fungi</taxon>
        <taxon>Fungi incertae sedis</taxon>
        <taxon>Mucoromycota</taxon>
        <taxon>Glomeromycotina</taxon>
        <taxon>Glomeromycetes</taxon>
        <taxon>Diversisporales</taxon>
        <taxon>Gigasporaceae</taxon>
        <taxon>Racocetra</taxon>
    </lineage>
</organism>
<name>A0ACA9PPI3_9GLOM</name>
<reference evidence="1" key="1">
    <citation type="submission" date="2021-06" db="EMBL/GenBank/DDBJ databases">
        <authorList>
            <person name="Kallberg Y."/>
            <person name="Tangrot J."/>
            <person name="Rosling A."/>
        </authorList>
    </citation>
    <scope>NUCLEOTIDE SEQUENCE</scope>
    <source>
        <strain evidence="1">MA461A</strain>
    </source>
</reference>
<evidence type="ECO:0000313" key="2">
    <source>
        <dbReference type="Proteomes" id="UP000789920"/>
    </source>
</evidence>
<sequence>INSNNELLFNQENNSNLEIISDRKFKELSETLTDNEFEIDNELDKLLKSKNIQILEIYIRLIFET</sequence>
<comment type="caution">
    <text evidence="1">The sequence shown here is derived from an EMBL/GenBank/DDBJ whole genome shotgun (WGS) entry which is preliminary data.</text>
</comment>
<feature type="non-terminal residue" evidence="1">
    <location>
        <position position="1"/>
    </location>
</feature>
<keyword evidence="2" id="KW-1185">Reference proteome</keyword>